<accession>A0A0K0ERD0</accession>
<organism evidence="2">
    <name type="scientific">Strongyloides stercoralis</name>
    <name type="common">Threadworm</name>
    <dbReference type="NCBI Taxonomy" id="6248"/>
    <lineage>
        <taxon>Eukaryota</taxon>
        <taxon>Metazoa</taxon>
        <taxon>Ecdysozoa</taxon>
        <taxon>Nematoda</taxon>
        <taxon>Chromadorea</taxon>
        <taxon>Rhabditida</taxon>
        <taxon>Tylenchina</taxon>
        <taxon>Panagrolaimomorpha</taxon>
        <taxon>Strongyloidoidea</taxon>
        <taxon>Strongyloididae</taxon>
        <taxon>Strongyloides</taxon>
    </lineage>
</organism>
<proteinExistence type="predicted"/>
<dbReference type="WBParaSite" id="SSTP_0001201100.1">
    <property type="protein sequence ID" value="SSTP_0001201100.1"/>
    <property type="gene ID" value="SSTP_0001201100"/>
</dbReference>
<evidence type="ECO:0000256" key="1">
    <source>
        <dbReference type="SAM" id="SignalP"/>
    </source>
</evidence>
<reference evidence="2" key="1">
    <citation type="submission" date="2015-08" db="UniProtKB">
        <authorList>
            <consortium name="WormBaseParasite"/>
        </authorList>
    </citation>
    <scope>IDENTIFICATION</scope>
</reference>
<feature type="signal peptide" evidence="1">
    <location>
        <begin position="1"/>
        <end position="17"/>
    </location>
</feature>
<protein>
    <submittedName>
        <fullName evidence="2">Uncharacterized protein</fullName>
    </submittedName>
</protein>
<name>A0A0K0ERD0_STRER</name>
<evidence type="ECO:0000313" key="2">
    <source>
        <dbReference type="WBParaSite" id="SSTP_0001201100.1"/>
    </source>
</evidence>
<feature type="chain" id="PRO_5005328515" evidence="1">
    <location>
        <begin position="18"/>
        <end position="79"/>
    </location>
</feature>
<dbReference type="AlphaFoldDB" id="A0A0K0ERD0"/>
<sequence length="79" mass="8724">MIKLFILSITFISIIFSLPTQFISNDNLPLLEIGKTISGSPIVAIEYGESNPVKEDSVIEKDTETDPIIKFINGPKNKS</sequence>
<keyword evidence="1" id="KW-0732">Signal</keyword>